<reference evidence="1" key="1">
    <citation type="submission" date="2018-05" db="EMBL/GenBank/DDBJ databases">
        <authorList>
            <person name="Lanie J.A."/>
            <person name="Ng W.-L."/>
            <person name="Kazmierczak K.M."/>
            <person name="Andrzejewski T.M."/>
            <person name="Davidsen T.M."/>
            <person name="Wayne K.J."/>
            <person name="Tettelin H."/>
            <person name="Glass J.I."/>
            <person name="Rusch D."/>
            <person name="Podicherti R."/>
            <person name="Tsui H.-C.T."/>
            <person name="Winkler M.E."/>
        </authorList>
    </citation>
    <scope>NUCLEOTIDE SEQUENCE</scope>
</reference>
<protein>
    <submittedName>
        <fullName evidence="1">Uncharacterized protein</fullName>
    </submittedName>
</protein>
<name>A0A381XNP9_9ZZZZ</name>
<accession>A0A381XNP9</accession>
<evidence type="ECO:0000313" key="1">
    <source>
        <dbReference type="EMBL" id="SVA66270.1"/>
    </source>
</evidence>
<proteinExistence type="predicted"/>
<organism evidence="1">
    <name type="scientific">marine metagenome</name>
    <dbReference type="NCBI Taxonomy" id="408172"/>
    <lineage>
        <taxon>unclassified sequences</taxon>
        <taxon>metagenomes</taxon>
        <taxon>ecological metagenomes</taxon>
    </lineage>
</organism>
<gene>
    <name evidence="1" type="ORF">METZ01_LOCUS119124</name>
</gene>
<dbReference type="AlphaFoldDB" id="A0A381XNP9"/>
<sequence>MTVIIVVTGLVLGMFVYSPSWFDTRPHYYYMTYNSKSDCEGAKELVKDKGTVCTDKHDLYVTK</sequence>
<dbReference type="EMBL" id="UINC01015799">
    <property type="protein sequence ID" value="SVA66270.1"/>
    <property type="molecule type" value="Genomic_DNA"/>
</dbReference>